<reference evidence="1 2" key="1">
    <citation type="journal article" date="2019" name="Sci. Rep.">
        <title>Orb-weaving spider Araneus ventricosus genome elucidates the spidroin gene catalogue.</title>
        <authorList>
            <person name="Kono N."/>
            <person name="Nakamura H."/>
            <person name="Ohtoshi R."/>
            <person name="Moran D.A.P."/>
            <person name="Shinohara A."/>
            <person name="Yoshida Y."/>
            <person name="Fujiwara M."/>
            <person name="Mori M."/>
            <person name="Tomita M."/>
            <person name="Arakawa K."/>
        </authorList>
    </citation>
    <scope>NUCLEOTIDE SEQUENCE [LARGE SCALE GENOMIC DNA]</scope>
</reference>
<evidence type="ECO:0000313" key="1">
    <source>
        <dbReference type="EMBL" id="GBM11357.1"/>
    </source>
</evidence>
<organism evidence="1 2">
    <name type="scientific">Araneus ventricosus</name>
    <name type="common">Orbweaver spider</name>
    <name type="synonym">Epeira ventricosa</name>
    <dbReference type="NCBI Taxonomy" id="182803"/>
    <lineage>
        <taxon>Eukaryota</taxon>
        <taxon>Metazoa</taxon>
        <taxon>Ecdysozoa</taxon>
        <taxon>Arthropoda</taxon>
        <taxon>Chelicerata</taxon>
        <taxon>Arachnida</taxon>
        <taxon>Araneae</taxon>
        <taxon>Araneomorphae</taxon>
        <taxon>Entelegynae</taxon>
        <taxon>Araneoidea</taxon>
        <taxon>Araneidae</taxon>
        <taxon>Araneus</taxon>
    </lineage>
</organism>
<evidence type="ECO:0000313" key="2">
    <source>
        <dbReference type="Proteomes" id="UP000499080"/>
    </source>
</evidence>
<comment type="caution">
    <text evidence="1">The sequence shown here is derived from an EMBL/GenBank/DDBJ whole genome shotgun (WGS) entry which is preliminary data.</text>
</comment>
<dbReference type="AlphaFoldDB" id="A0A4Y2D5I4"/>
<sequence>HDSPAHNDSISTKVVNSPHVGLVAVDTTLSPDEDSSRITLRNETSLIYEE</sequence>
<feature type="non-terminal residue" evidence="1">
    <location>
        <position position="1"/>
    </location>
</feature>
<keyword evidence="2" id="KW-1185">Reference proteome</keyword>
<proteinExistence type="predicted"/>
<accession>A0A4Y2D5I4</accession>
<gene>
    <name evidence="1" type="ORF">AVEN_46319_1</name>
</gene>
<dbReference type="Proteomes" id="UP000499080">
    <property type="component" value="Unassembled WGS sequence"/>
</dbReference>
<name>A0A4Y2D5I4_ARAVE</name>
<protein>
    <submittedName>
        <fullName evidence="1">Uncharacterized protein</fullName>
    </submittedName>
</protein>
<dbReference type="EMBL" id="BGPR01165423">
    <property type="protein sequence ID" value="GBM11357.1"/>
    <property type="molecule type" value="Genomic_DNA"/>
</dbReference>